<name>A0A842HZ84_9SPHN</name>
<evidence type="ECO:0000256" key="1">
    <source>
        <dbReference type="ARBA" id="ARBA00004651"/>
    </source>
</evidence>
<dbReference type="GO" id="GO:0015087">
    <property type="term" value="F:cobalt ion transmembrane transporter activity"/>
    <property type="evidence" value="ECO:0007669"/>
    <property type="project" value="TreeGrafter"/>
</dbReference>
<dbReference type="Proteomes" id="UP000564378">
    <property type="component" value="Unassembled WGS sequence"/>
</dbReference>
<dbReference type="SUPFAM" id="SSF144083">
    <property type="entry name" value="Magnesium transport protein CorA, transmembrane region"/>
    <property type="match status" value="1"/>
</dbReference>
<dbReference type="PANTHER" id="PTHR46494:SF3">
    <property type="entry name" value="ZINC TRANSPORT PROTEIN ZNTB"/>
    <property type="match status" value="1"/>
</dbReference>
<evidence type="ECO:0000256" key="7">
    <source>
        <dbReference type="ARBA" id="ARBA00022833"/>
    </source>
</evidence>
<feature type="transmembrane region" description="Helical" evidence="11">
    <location>
        <begin position="309"/>
        <end position="332"/>
    </location>
</feature>
<dbReference type="Gene3D" id="1.20.58.340">
    <property type="entry name" value="Magnesium transport protein CorA, transmembrane region"/>
    <property type="match status" value="2"/>
</dbReference>
<dbReference type="Pfam" id="PF01544">
    <property type="entry name" value="CorA"/>
    <property type="match status" value="1"/>
</dbReference>
<dbReference type="AlphaFoldDB" id="A0A842HZ84"/>
<evidence type="ECO:0000256" key="3">
    <source>
        <dbReference type="ARBA" id="ARBA00022448"/>
    </source>
</evidence>
<comment type="caution">
    <text evidence="12">The sequence shown here is derived from an EMBL/GenBank/DDBJ whole genome shotgun (WGS) entry which is preliminary data.</text>
</comment>
<evidence type="ECO:0000256" key="5">
    <source>
        <dbReference type="ARBA" id="ARBA00022519"/>
    </source>
</evidence>
<dbReference type="Gene3D" id="3.30.460.20">
    <property type="entry name" value="CorA soluble domain-like"/>
    <property type="match status" value="1"/>
</dbReference>
<keyword evidence="9" id="KW-0406">Ion transport</keyword>
<dbReference type="InterPro" id="IPR045863">
    <property type="entry name" value="CorA_TM1_TM2"/>
</dbReference>
<keyword evidence="8 11" id="KW-1133">Transmembrane helix</keyword>
<organism evidence="12 13">
    <name type="scientific">Parasphingopyxis marina</name>
    <dbReference type="NCBI Taxonomy" id="2761622"/>
    <lineage>
        <taxon>Bacteria</taxon>
        <taxon>Pseudomonadati</taxon>
        <taxon>Pseudomonadota</taxon>
        <taxon>Alphaproteobacteria</taxon>
        <taxon>Sphingomonadales</taxon>
        <taxon>Sphingomonadaceae</taxon>
        <taxon>Parasphingopyxis</taxon>
    </lineage>
</organism>
<dbReference type="GO" id="GO:0050897">
    <property type="term" value="F:cobalt ion binding"/>
    <property type="evidence" value="ECO:0007669"/>
    <property type="project" value="TreeGrafter"/>
</dbReference>
<dbReference type="GO" id="GO:0005886">
    <property type="term" value="C:plasma membrane"/>
    <property type="evidence" value="ECO:0007669"/>
    <property type="project" value="UniProtKB-SubCell"/>
</dbReference>
<protein>
    <submittedName>
        <fullName evidence="12">Zinc transporter ZntB</fullName>
    </submittedName>
</protein>
<dbReference type="InterPro" id="IPR002523">
    <property type="entry name" value="MgTranspt_CorA/ZnTranspt_ZntB"/>
</dbReference>
<evidence type="ECO:0000256" key="9">
    <source>
        <dbReference type="ARBA" id="ARBA00023065"/>
    </source>
</evidence>
<keyword evidence="5" id="KW-0997">Cell inner membrane</keyword>
<comment type="similarity">
    <text evidence="2">Belongs to the CorA metal ion transporter (MIT) (TC 1.A.35) family.</text>
</comment>
<dbReference type="EMBL" id="JACJVJ010000002">
    <property type="protein sequence ID" value="MBC2778496.1"/>
    <property type="molecule type" value="Genomic_DNA"/>
</dbReference>
<keyword evidence="4" id="KW-1003">Cell membrane</keyword>
<evidence type="ECO:0000256" key="2">
    <source>
        <dbReference type="ARBA" id="ARBA00009765"/>
    </source>
</evidence>
<keyword evidence="7" id="KW-0862">Zinc</keyword>
<evidence type="ECO:0000256" key="8">
    <source>
        <dbReference type="ARBA" id="ARBA00022989"/>
    </source>
</evidence>
<evidence type="ECO:0000256" key="4">
    <source>
        <dbReference type="ARBA" id="ARBA00022475"/>
    </source>
</evidence>
<comment type="subcellular location">
    <subcellularLocation>
        <location evidence="1">Cell membrane</location>
        <topology evidence="1">Multi-pass membrane protein</topology>
    </subcellularLocation>
</comment>
<gene>
    <name evidence="12" type="ORF">H6P80_12795</name>
</gene>
<feature type="transmembrane region" description="Helical" evidence="11">
    <location>
        <begin position="275"/>
        <end position="297"/>
    </location>
</feature>
<proteinExistence type="inferred from homology"/>
<evidence type="ECO:0000313" key="12">
    <source>
        <dbReference type="EMBL" id="MBC2778496.1"/>
    </source>
</evidence>
<evidence type="ECO:0000256" key="10">
    <source>
        <dbReference type="ARBA" id="ARBA00023136"/>
    </source>
</evidence>
<keyword evidence="6 11" id="KW-0812">Transmembrane</keyword>
<dbReference type="PANTHER" id="PTHR46494">
    <property type="entry name" value="CORA FAMILY METAL ION TRANSPORTER (EUROFUNG)"/>
    <property type="match status" value="1"/>
</dbReference>
<reference evidence="12 13" key="1">
    <citation type="submission" date="2020-08" db="EMBL/GenBank/DDBJ databases">
        <title>Draft genome sequence of Parasphingopyxis sp. GrpM-11.</title>
        <authorList>
            <person name="Oh J."/>
            <person name="Roh D.-H."/>
        </authorList>
    </citation>
    <scope>NUCLEOTIDE SEQUENCE [LARGE SCALE GENOMIC DNA]</scope>
    <source>
        <strain evidence="12 13">GrpM-11</strain>
    </source>
</reference>
<dbReference type="GO" id="GO:0000287">
    <property type="term" value="F:magnesium ion binding"/>
    <property type="evidence" value="ECO:0007669"/>
    <property type="project" value="TreeGrafter"/>
</dbReference>
<sequence>MDKELAEHLPLDEADGLIFACLLDGEGGADRIGWEGVESWTPTHPPLWIHVNSSVERVRRWLPTDGGLTEPTSGAMLSSESRPRVFHGSKGFVAILRGINLNPGTEVEDLVSLHMWSDGERLITVREEKLNSTRNLFQKLVTEREGPHTIPQLYVELIDDLTNGIGGIVAEYDDQLDDIEERTERDDPSELRQELGDLRQEVVGLRRFLAPQREALNRLMADPPGWLGERLGLELREIADRTQRHIEEIDVARERALVLKDDIANRLSEQMNRNMYVLSIVAAIFLPLSFITGLLGINVGGMPGVSDGSAFWLTCAMLAVLLGLELIIFRWLKWM</sequence>
<dbReference type="RefSeq" id="WP_185801749.1">
    <property type="nucleotide sequence ID" value="NZ_JACJVJ010000002.1"/>
</dbReference>
<dbReference type="CDD" id="cd12833">
    <property type="entry name" value="ZntB-like_1"/>
    <property type="match status" value="1"/>
</dbReference>
<dbReference type="SUPFAM" id="SSF143865">
    <property type="entry name" value="CorA soluble domain-like"/>
    <property type="match status" value="1"/>
</dbReference>
<evidence type="ECO:0000256" key="6">
    <source>
        <dbReference type="ARBA" id="ARBA00022692"/>
    </source>
</evidence>
<dbReference type="GO" id="GO:0015095">
    <property type="term" value="F:magnesium ion transmembrane transporter activity"/>
    <property type="evidence" value="ECO:0007669"/>
    <property type="project" value="TreeGrafter"/>
</dbReference>
<evidence type="ECO:0000256" key="11">
    <source>
        <dbReference type="SAM" id="Phobius"/>
    </source>
</evidence>
<keyword evidence="10 11" id="KW-0472">Membrane</keyword>
<keyword evidence="3" id="KW-0813">Transport</keyword>
<keyword evidence="13" id="KW-1185">Reference proteome</keyword>
<accession>A0A842HZ84</accession>
<dbReference type="InterPro" id="IPR045861">
    <property type="entry name" value="CorA_cytoplasmic_dom"/>
</dbReference>
<evidence type="ECO:0000313" key="13">
    <source>
        <dbReference type="Proteomes" id="UP000564378"/>
    </source>
</evidence>